<sequence>MQDDEMLKKGNTMQSRQTLIALPVLLLAGALLTGCNSDAPSTSEAQQVAEGIFASCDNLKVKDFERVNGIPQNDGSYLVQVKYTVRLTPPESISSYMRDTYPKTLAELQAKDTLFKELRTQYFERLHALEATEPMATENDLLAKYPDLAQLFAKLNEANSGPQLNSFVNDTMSMIERNMVDACPKVNPSTTIRMVGVPKPLEKFAGDVDIPFNDTYAMIKTDNGWMARQ</sequence>
<keyword evidence="2" id="KW-1185">Reference proteome</keyword>
<evidence type="ECO:0000313" key="1">
    <source>
        <dbReference type="EMBL" id="BBF87097.1"/>
    </source>
</evidence>
<accession>A0A3G9GQ28</accession>
<organism evidence="1 2">
    <name type="scientific">Aquitalea magnusonii</name>
    <dbReference type="NCBI Taxonomy" id="332411"/>
    <lineage>
        <taxon>Bacteria</taxon>
        <taxon>Pseudomonadati</taxon>
        <taxon>Pseudomonadota</taxon>
        <taxon>Betaproteobacteria</taxon>
        <taxon>Neisseriales</taxon>
        <taxon>Chromobacteriaceae</taxon>
        <taxon>Aquitalea</taxon>
    </lineage>
</organism>
<reference evidence="2" key="1">
    <citation type="journal article" date="2017" name="Biotechnol. Biofuels">
        <title>Evaluation of environmental bacterial communities as a factor affecting the growth of duckweed Lemna minor.</title>
        <authorList>
            <person name="Ishizawa H."/>
            <person name="Kuroda M."/>
            <person name="Morikawa M."/>
            <person name="Ike M."/>
        </authorList>
    </citation>
    <scope>NUCLEOTIDE SEQUENCE [LARGE SCALE GENOMIC DNA]</scope>
    <source>
        <strain evidence="2">H3</strain>
    </source>
</reference>
<reference evidence="1 2" key="2">
    <citation type="journal article" date="2017" name="Genome Announc.">
        <title>Draft genome sequence of Aquitalea magnusonii strain H3, a plant growth-promoting bacterium of duckweed Lemna minor.</title>
        <authorList>
            <person name="Ishizawa H."/>
            <person name="Kuroda M."/>
            <person name="Ike M."/>
        </authorList>
    </citation>
    <scope>NUCLEOTIDE SEQUENCE [LARGE SCALE GENOMIC DNA]</scope>
    <source>
        <strain evidence="1 2">H3</strain>
    </source>
</reference>
<proteinExistence type="predicted"/>
<dbReference type="KEGG" id="amah:DLM_3511"/>
<dbReference type="Proteomes" id="UP000198290">
    <property type="component" value="Chromosome"/>
</dbReference>
<evidence type="ECO:0000313" key="2">
    <source>
        <dbReference type="Proteomes" id="UP000198290"/>
    </source>
</evidence>
<protein>
    <submittedName>
        <fullName evidence="1">Uncharacterized protein</fullName>
    </submittedName>
</protein>
<reference evidence="2" key="3">
    <citation type="journal article" date="2017" name="Plant Physiol. Biochem.">
        <title>Differential oxidative and antioxidative response of duckweed Lemna minor toward plant growth promoting/inhibiting bacteria.</title>
        <authorList>
            <person name="Ishizawa H."/>
            <person name="Kuroda M."/>
            <person name="Morikawa M."/>
            <person name="Ike M."/>
        </authorList>
    </citation>
    <scope>NUCLEOTIDE SEQUENCE [LARGE SCALE GENOMIC DNA]</scope>
    <source>
        <strain evidence="2">H3</strain>
    </source>
</reference>
<dbReference type="EMBL" id="AP018823">
    <property type="protein sequence ID" value="BBF87097.1"/>
    <property type="molecule type" value="Genomic_DNA"/>
</dbReference>
<gene>
    <name evidence="1" type="ORF">DLM_3511</name>
</gene>
<dbReference type="AlphaFoldDB" id="A0A3G9GQ28"/>
<name>A0A3G9GQ28_9NEIS</name>